<evidence type="ECO:0000313" key="1">
    <source>
        <dbReference type="EMBL" id="KAG6375739.1"/>
    </source>
</evidence>
<evidence type="ECO:0000313" key="2">
    <source>
        <dbReference type="Proteomes" id="UP000683000"/>
    </source>
</evidence>
<accession>A0A8I2YN64</accession>
<protein>
    <submittedName>
        <fullName evidence="1">Uncharacterized protein</fullName>
    </submittedName>
</protein>
<keyword evidence="2" id="KW-1185">Reference proteome</keyword>
<sequence>MDAKLVEQVRHETRLFKQPYYMVSWDGPFARKLETMLGSFGHRTRAVGMWGLRDARITNYFSRE</sequence>
<comment type="caution">
    <text evidence="1">The sequence shown here is derived from an EMBL/GenBank/DDBJ whole genome shotgun (WGS) entry which is preliminary data.</text>
</comment>
<dbReference type="EMBL" id="JAGFBS010000013">
    <property type="protein sequence ID" value="KAG6375739.1"/>
    <property type="molecule type" value="Genomic_DNA"/>
</dbReference>
<name>A0A8I2YN64_9AGAM</name>
<organism evidence="1 2">
    <name type="scientific">Boletus reticuloceps</name>
    <dbReference type="NCBI Taxonomy" id="495285"/>
    <lineage>
        <taxon>Eukaryota</taxon>
        <taxon>Fungi</taxon>
        <taxon>Dikarya</taxon>
        <taxon>Basidiomycota</taxon>
        <taxon>Agaricomycotina</taxon>
        <taxon>Agaricomycetes</taxon>
        <taxon>Agaricomycetidae</taxon>
        <taxon>Boletales</taxon>
        <taxon>Boletineae</taxon>
        <taxon>Boletaceae</taxon>
        <taxon>Boletoideae</taxon>
        <taxon>Boletus</taxon>
    </lineage>
</organism>
<dbReference type="Proteomes" id="UP000683000">
    <property type="component" value="Unassembled WGS sequence"/>
</dbReference>
<gene>
    <name evidence="1" type="ORF">JVT61DRAFT_2585</name>
</gene>
<reference evidence="1" key="1">
    <citation type="submission" date="2021-03" db="EMBL/GenBank/DDBJ databases">
        <title>Evolutionary innovations through gain and loss of genes in the ectomycorrhizal Boletales.</title>
        <authorList>
            <person name="Wu G."/>
            <person name="Miyauchi S."/>
            <person name="Morin E."/>
            <person name="Yang Z.-L."/>
            <person name="Xu J."/>
            <person name="Martin F.M."/>
        </authorList>
    </citation>
    <scope>NUCLEOTIDE SEQUENCE</scope>
    <source>
        <strain evidence="1">BR01</strain>
    </source>
</reference>
<dbReference type="OrthoDB" id="162969at2759"/>
<dbReference type="AlphaFoldDB" id="A0A8I2YN64"/>
<proteinExistence type="predicted"/>